<dbReference type="AlphaFoldDB" id="A0A364LKD3"/>
<accession>A0A364LKD3</accession>
<name>A0A364LKD3_9GAMM</name>
<evidence type="ECO:0000313" key="1">
    <source>
        <dbReference type="EMBL" id="RAP37050.1"/>
    </source>
</evidence>
<dbReference type="RefSeq" id="WP_112219166.1">
    <property type="nucleotide sequence ID" value="NZ_MVJN01000004.1"/>
</dbReference>
<evidence type="ECO:0000313" key="2">
    <source>
        <dbReference type="Proteomes" id="UP000249458"/>
    </source>
</evidence>
<proteinExistence type="predicted"/>
<organism evidence="1 2">
    <name type="scientific">Legionella quinlivanii</name>
    <dbReference type="NCBI Taxonomy" id="45073"/>
    <lineage>
        <taxon>Bacteria</taxon>
        <taxon>Pseudomonadati</taxon>
        <taxon>Pseudomonadota</taxon>
        <taxon>Gammaproteobacteria</taxon>
        <taxon>Legionellales</taxon>
        <taxon>Legionellaceae</taxon>
        <taxon>Legionella</taxon>
    </lineage>
</organism>
<protein>
    <submittedName>
        <fullName evidence="1">Uncharacterized protein</fullName>
    </submittedName>
</protein>
<gene>
    <name evidence="1" type="ORF">B1207_06400</name>
</gene>
<reference evidence="1 2" key="1">
    <citation type="submission" date="2017-02" db="EMBL/GenBank/DDBJ databases">
        <title>Legionella quilivanii strain from human: case report and whole genome sequencing analysis.</title>
        <authorList>
            <person name="Lalancette C."/>
            <person name="Leduc J.-M."/>
            <person name="Levesque S."/>
            <person name="Fournier E."/>
            <person name="Saoud J."/>
            <person name="Faucher S.P."/>
            <person name="Bernard K."/>
            <person name="Martineau C."/>
            <person name="Longtin J."/>
        </authorList>
    </citation>
    <scope>NUCLEOTIDE SEQUENCE [LARGE SCALE GENOMIC DNA]</scope>
    <source>
        <strain evidence="1 2">ID143958</strain>
    </source>
</reference>
<dbReference type="EMBL" id="MVJN01000004">
    <property type="protein sequence ID" value="RAP37050.1"/>
    <property type="molecule type" value="Genomic_DNA"/>
</dbReference>
<comment type="caution">
    <text evidence="1">The sequence shown here is derived from an EMBL/GenBank/DDBJ whole genome shotgun (WGS) entry which is preliminary data.</text>
</comment>
<dbReference type="Proteomes" id="UP000249458">
    <property type="component" value="Unassembled WGS sequence"/>
</dbReference>
<sequence length="444" mass="52169">MKIELKKEDISFINIIIDDKRNGLFHYRFATFHMRDGSRHQVDIDERFFKHFFNNETAKREIILLDLLDSYGELLSEETFKEIKRIAPLLISKYLEDKWLQHFTKKEAFFKSIITEKRIKEVKIGSPFPFKPPIYKVTLILDDNTEILVENSKTVKEIAQEYTEFLNCKQLLQSWKYLSPLDEERFLFPKFNELSREIDFIHLNRGSKKSNSRFIFHLGNKTCFLPVQNEIENVIVHLKNKEEFAFLFFDAQKIASLGLYFDKESLNDPEVVNYLSVEIKEKRQADLVPANQRKLFWNEKKLEFLCKFLDLFPTITLADHSITDPNAVSIVDEKNQVWQVNPVNDTGLVQLVYDTIMKKIEGYGDSQRDTLTLIEDINQRLPKTRQRNDLENDLLLLLQKGLASSFGSTPTFKQLSLKRGITLFTRHDDSVKPSTRIEQSYGCN</sequence>